<reference evidence="2" key="1">
    <citation type="journal article" date="2019" name="Int. J. Syst. Evol. Microbiol.">
        <title>The Global Catalogue of Microorganisms (GCM) 10K type strain sequencing project: providing services to taxonomists for standard genome sequencing and annotation.</title>
        <authorList>
            <consortium name="The Broad Institute Genomics Platform"/>
            <consortium name="The Broad Institute Genome Sequencing Center for Infectious Disease"/>
            <person name="Wu L."/>
            <person name="Ma J."/>
        </authorList>
    </citation>
    <scope>NUCLEOTIDE SEQUENCE [LARGE SCALE GENOMIC DNA]</scope>
    <source>
        <strain evidence="2">CGMCC 1.6784</strain>
    </source>
</reference>
<dbReference type="RefSeq" id="WP_188823659.1">
    <property type="nucleotide sequence ID" value="NZ_BMLK01000043.1"/>
</dbReference>
<gene>
    <name evidence="1" type="ORF">GCM10011349_45590</name>
</gene>
<protein>
    <recommendedName>
        <fullName evidence="3">DUF736 domain-containing protein</fullName>
    </recommendedName>
</protein>
<dbReference type="Pfam" id="PF05284">
    <property type="entry name" value="DUF736"/>
    <property type="match status" value="1"/>
</dbReference>
<dbReference type="InterPro" id="IPR007948">
    <property type="entry name" value="DUF736"/>
</dbReference>
<organism evidence="1 2">
    <name type="scientific">Novosphingobium indicum</name>
    <dbReference type="NCBI Taxonomy" id="462949"/>
    <lineage>
        <taxon>Bacteria</taxon>
        <taxon>Pseudomonadati</taxon>
        <taxon>Pseudomonadota</taxon>
        <taxon>Alphaproteobacteria</taxon>
        <taxon>Sphingomonadales</taxon>
        <taxon>Sphingomonadaceae</taxon>
        <taxon>Novosphingobium</taxon>
    </lineage>
</organism>
<accession>A0ABQ2K1H7</accession>
<evidence type="ECO:0000313" key="2">
    <source>
        <dbReference type="Proteomes" id="UP000605099"/>
    </source>
</evidence>
<evidence type="ECO:0008006" key="3">
    <source>
        <dbReference type="Google" id="ProtNLM"/>
    </source>
</evidence>
<name>A0ABQ2K1H7_9SPHN</name>
<keyword evidence="2" id="KW-1185">Reference proteome</keyword>
<dbReference type="Proteomes" id="UP000605099">
    <property type="component" value="Unassembled WGS sequence"/>
</dbReference>
<proteinExistence type="predicted"/>
<sequence>MQIGSFRKTRDGFEGRITTLTVDAPVCLVPAHRSDAENVPQWRLVCGDGDNSFEIGAGWNRTGERAGAYIAVQFDDPHFAEPVRANLLGPLQQGADHALLWSRSSARDRR</sequence>
<dbReference type="EMBL" id="BMLK01000043">
    <property type="protein sequence ID" value="GGN62178.1"/>
    <property type="molecule type" value="Genomic_DNA"/>
</dbReference>
<evidence type="ECO:0000313" key="1">
    <source>
        <dbReference type="EMBL" id="GGN62178.1"/>
    </source>
</evidence>
<comment type="caution">
    <text evidence="1">The sequence shown here is derived from an EMBL/GenBank/DDBJ whole genome shotgun (WGS) entry which is preliminary data.</text>
</comment>